<gene>
    <name evidence="3" type="ORF">C7391_1059</name>
</gene>
<accession>A0A484F6V7</accession>
<comment type="caution">
    <text evidence="3">The sequence shown here is derived from an EMBL/GenBank/DDBJ whole genome shotgun (WGS) entry which is preliminary data.</text>
</comment>
<dbReference type="Pfam" id="PF01871">
    <property type="entry name" value="AMMECR1"/>
    <property type="match status" value="1"/>
</dbReference>
<dbReference type="NCBIfam" id="TIGR00296">
    <property type="entry name" value="TIGR00296 family protein"/>
    <property type="match status" value="1"/>
</dbReference>
<feature type="domain" description="AMMECR1" evidence="2">
    <location>
        <begin position="9"/>
        <end position="197"/>
    </location>
</feature>
<dbReference type="InterPro" id="IPR027485">
    <property type="entry name" value="AMMECR1_N"/>
</dbReference>
<dbReference type="InterPro" id="IPR027623">
    <property type="entry name" value="AmmeMemoSam_A"/>
</dbReference>
<organism evidence="3 4">
    <name type="scientific">Methanimicrococcus blatticola</name>
    <dbReference type="NCBI Taxonomy" id="91560"/>
    <lineage>
        <taxon>Archaea</taxon>
        <taxon>Methanobacteriati</taxon>
        <taxon>Methanobacteriota</taxon>
        <taxon>Stenosarchaea group</taxon>
        <taxon>Methanomicrobia</taxon>
        <taxon>Methanosarcinales</taxon>
        <taxon>Methanosarcinaceae</taxon>
        <taxon>Methanimicrococcus</taxon>
    </lineage>
</organism>
<dbReference type="PANTHER" id="PTHR13016:SF0">
    <property type="entry name" value="AMME SYNDROME CANDIDATE GENE 1 PROTEIN"/>
    <property type="match status" value="1"/>
</dbReference>
<dbReference type="InterPro" id="IPR023473">
    <property type="entry name" value="AMMECR1"/>
</dbReference>
<sequence>MSKNILHKSEGILAVKVARKAIENVLDGKEPEDDLPSVPIIFSEKRGAFVTLEKEGDLRGCIGYPYPVLPLKEVLVQSAVAAAFEDPRFFPIEKKDFAKTTVEVTTLTLPELLEGAFTKYSSLIEIGKHGLMAEYGEHRGLLLPQVAVEQGWDAIEFLCQTCVKAELTPMMWKYGAKVYRFEGQIYRETEPGGSIVEGED</sequence>
<dbReference type="Gene3D" id="3.30.700.20">
    <property type="entry name" value="Hypothetical protein ph0010, domain 1"/>
    <property type="match status" value="1"/>
</dbReference>
<dbReference type="PANTHER" id="PTHR13016">
    <property type="entry name" value="AMMECR1 HOMOLOG"/>
    <property type="match status" value="1"/>
</dbReference>
<evidence type="ECO:0000313" key="4">
    <source>
        <dbReference type="Proteomes" id="UP000294855"/>
    </source>
</evidence>
<proteinExistence type="inferred from homology"/>
<reference evidence="3 4" key="1">
    <citation type="submission" date="2019-03" db="EMBL/GenBank/DDBJ databases">
        <title>Genomic Encyclopedia of Type Strains, Phase IV (KMG-IV): sequencing the most valuable type-strain genomes for metagenomic binning, comparative biology and taxonomic classification.</title>
        <authorList>
            <person name="Goeker M."/>
        </authorList>
    </citation>
    <scope>NUCLEOTIDE SEQUENCE [LARGE SCALE GENOMIC DNA]</scope>
    <source>
        <strain evidence="3 4">DSM 13328</strain>
    </source>
</reference>
<dbReference type="PROSITE" id="PS51112">
    <property type="entry name" value="AMMECR1"/>
    <property type="match status" value="1"/>
</dbReference>
<evidence type="ECO:0000259" key="2">
    <source>
        <dbReference type="PROSITE" id="PS51112"/>
    </source>
</evidence>
<evidence type="ECO:0000256" key="1">
    <source>
        <dbReference type="HAMAP-Rule" id="MF_00645"/>
    </source>
</evidence>
<dbReference type="SUPFAM" id="SSF143447">
    <property type="entry name" value="AMMECR1-like"/>
    <property type="match status" value="1"/>
</dbReference>
<dbReference type="InterPro" id="IPR002733">
    <property type="entry name" value="AMMECR1_domain"/>
</dbReference>
<dbReference type="EMBL" id="SNYS01000008">
    <property type="protein sequence ID" value="TDQ68861.1"/>
    <property type="molecule type" value="Genomic_DNA"/>
</dbReference>
<dbReference type="Proteomes" id="UP000294855">
    <property type="component" value="Unassembled WGS sequence"/>
</dbReference>
<protein>
    <recommendedName>
        <fullName evidence="1">Protein C7391_1059</fullName>
    </recommendedName>
</protein>
<dbReference type="HAMAP" id="MF_00645">
    <property type="entry name" value="AMMECR1"/>
    <property type="match status" value="1"/>
</dbReference>
<dbReference type="InterPro" id="IPR023472">
    <property type="entry name" value="Uncharacterised_MJ0810"/>
</dbReference>
<name>A0A484F6V7_9EURY</name>
<dbReference type="NCBIfam" id="TIGR04335">
    <property type="entry name" value="AmmeMemoSam_A"/>
    <property type="match status" value="1"/>
</dbReference>
<dbReference type="InterPro" id="IPR036071">
    <property type="entry name" value="AMMECR1_dom_sf"/>
</dbReference>
<evidence type="ECO:0000313" key="3">
    <source>
        <dbReference type="EMBL" id="TDQ68861.1"/>
    </source>
</evidence>
<dbReference type="Gene3D" id="3.30.1490.150">
    <property type="entry name" value="Hypothetical protein ph0010, domain 2"/>
    <property type="match status" value="1"/>
</dbReference>
<keyword evidence="4" id="KW-1185">Reference proteome</keyword>
<dbReference type="RefSeq" id="WP_133517504.1">
    <property type="nucleotide sequence ID" value="NZ_JAHDUW010000003.1"/>
</dbReference>
<dbReference type="AlphaFoldDB" id="A0A484F6V7"/>